<reference evidence="1" key="1">
    <citation type="journal article" date="2015" name="Nature">
        <title>Complex archaea that bridge the gap between prokaryotes and eukaryotes.</title>
        <authorList>
            <person name="Spang A."/>
            <person name="Saw J.H."/>
            <person name="Jorgensen S.L."/>
            <person name="Zaremba-Niedzwiedzka K."/>
            <person name="Martijn J."/>
            <person name="Lind A.E."/>
            <person name="van Eijk R."/>
            <person name="Schleper C."/>
            <person name="Guy L."/>
            <person name="Ettema T.J."/>
        </authorList>
    </citation>
    <scope>NUCLEOTIDE SEQUENCE</scope>
</reference>
<dbReference type="EMBL" id="LAZR01015946">
    <property type="protein sequence ID" value="KKM06639.1"/>
    <property type="molecule type" value="Genomic_DNA"/>
</dbReference>
<proteinExistence type="predicted"/>
<protein>
    <submittedName>
        <fullName evidence="1">Uncharacterized protein</fullName>
    </submittedName>
</protein>
<evidence type="ECO:0000313" key="1">
    <source>
        <dbReference type="EMBL" id="KKM06639.1"/>
    </source>
</evidence>
<gene>
    <name evidence="1" type="ORF">LCGC14_1741970</name>
</gene>
<accession>A0A0F9H6C2</accession>
<comment type="caution">
    <text evidence="1">The sequence shown here is derived from an EMBL/GenBank/DDBJ whole genome shotgun (WGS) entry which is preliminary data.</text>
</comment>
<sequence length="32" mass="3821">MGENLMQDLRKDKGHISICHWLIDEILAKRKK</sequence>
<organism evidence="1">
    <name type="scientific">marine sediment metagenome</name>
    <dbReference type="NCBI Taxonomy" id="412755"/>
    <lineage>
        <taxon>unclassified sequences</taxon>
        <taxon>metagenomes</taxon>
        <taxon>ecological metagenomes</taxon>
    </lineage>
</organism>
<dbReference type="AlphaFoldDB" id="A0A0F9H6C2"/>
<name>A0A0F9H6C2_9ZZZZ</name>